<accession>A0A329SBT7</accession>
<reference evidence="3 4" key="1">
    <citation type="submission" date="2018-01" db="EMBL/GenBank/DDBJ databases">
        <title>Draft genome of the strawberry crown rot pathogen Phytophthora cactorum.</title>
        <authorList>
            <person name="Armitage A.D."/>
            <person name="Lysoe E."/>
            <person name="Nellist C.F."/>
            <person name="Harrison R.J."/>
            <person name="Brurberg M.B."/>
        </authorList>
    </citation>
    <scope>NUCLEOTIDE SEQUENCE [LARGE SCALE GENOMIC DNA]</scope>
    <source>
        <strain evidence="3 4">10300</strain>
    </source>
</reference>
<dbReference type="InterPro" id="IPR039323">
    <property type="entry name" value="ANKRD_45/46/60"/>
</dbReference>
<dbReference type="InterPro" id="IPR036770">
    <property type="entry name" value="Ankyrin_rpt-contain_sf"/>
</dbReference>
<dbReference type="Pfam" id="PF12796">
    <property type="entry name" value="Ank_2"/>
    <property type="match status" value="1"/>
</dbReference>
<proteinExistence type="predicted"/>
<keyword evidence="1" id="KW-0040">ANK repeat</keyword>
<dbReference type="OrthoDB" id="93741at2759"/>
<evidence type="ECO:0000313" key="2">
    <source>
        <dbReference type="EMBL" id="KAG2944374.1"/>
    </source>
</evidence>
<reference evidence="2" key="2">
    <citation type="submission" date="2018-10" db="EMBL/GenBank/DDBJ databases">
        <title>Effector identification in a new, highly contiguous assembly of the strawberry crown rot pathogen Phytophthora cactorum.</title>
        <authorList>
            <person name="Armitage A.D."/>
            <person name="Nellist C.F."/>
            <person name="Bates H."/>
            <person name="Vickerstaff R.J."/>
            <person name="Harrison R.J."/>
        </authorList>
    </citation>
    <scope>NUCLEOTIDE SEQUENCE</scope>
    <source>
        <strain evidence="2">4040</strain>
    </source>
</reference>
<name>A0A329SBT7_9STRA</name>
<dbReference type="STRING" id="29920.A0A329SBT7"/>
<dbReference type="SMART" id="SM00248">
    <property type="entry name" value="ANK"/>
    <property type="match status" value="1"/>
</dbReference>
<dbReference type="PANTHER" id="PTHR22677">
    <property type="entry name" value="ANKYRIN REPEAT DOMAIN-CONTAINING PROTEIN 60"/>
    <property type="match status" value="1"/>
</dbReference>
<evidence type="ECO:0000313" key="3">
    <source>
        <dbReference type="EMBL" id="RAW34099.1"/>
    </source>
</evidence>
<dbReference type="InterPro" id="IPR002110">
    <property type="entry name" value="Ankyrin_rpt"/>
</dbReference>
<evidence type="ECO:0000313" key="4">
    <source>
        <dbReference type="Proteomes" id="UP000251314"/>
    </source>
</evidence>
<keyword evidence="4" id="KW-1185">Reference proteome</keyword>
<dbReference type="Proteomes" id="UP000736787">
    <property type="component" value="Unassembled WGS sequence"/>
</dbReference>
<dbReference type="PROSITE" id="PS50297">
    <property type="entry name" value="ANK_REP_REGION"/>
    <property type="match status" value="1"/>
</dbReference>
<gene>
    <name evidence="3" type="ORF">PC110_g9589</name>
    <name evidence="2" type="ORF">PC117_g9065</name>
</gene>
<dbReference type="EMBL" id="MJFZ01000213">
    <property type="protein sequence ID" value="RAW34099.1"/>
    <property type="molecule type" value="Genomic_DNA"/>
</dbReference>
<organism evidence="3 4">
    <name type="scientific">Phytophthora cactorum</name>
    <dbReference type="NCBI Taxonomy" id="29920"/>
    <lineage>
        <taxon>Eukaryota</taxon>
        <taxon>Sar</taxon>
        <taxon>Stramenopiles</taxon>
        <taxon>Oomycota</taxon>
        <taxon>Peronosporomycetes</taxon>
        <taxon>Peronosporales</taxon>
        <taxon>Peronosporaceae</taxon>
        <taxon>Phytophthora</taxon>
    </lineage>
</organism>
<comment type="caution">
    <text evidence="3">The sequence shown here is derived from an EMBL/GenBank/DDBJ whole genome shotgun (WGS) entry which is preliminary data.</text>
</comment>
<dbReference type="Proteomes" id="UP000251314">
    <property type="component" value="Unassembled WGS sequence"/>
</dbReference>
<sequence>MWLAHVEVVNELLRNGADIDFQRPSGSTALNIACEHGRSDIVVELVNRGASIDLADMEENLKPNQPGMEIQIPVKLKFETKNAEATLDIAEAEREIEAQWKRYAQKPEKRCVECGIPRCIVVLQSMSLDLHGLQSTDFDASVAIERVVMANVWFSDLRVNLASDMIDEFEWTKMLRQLVTRISRRWLELANINYHFELNSSIDQY</sequence>
<dbReference type="EMBL" id="RCMK01000203">
    <property type="protein sequence ID" value="KAG2944374.1"/>
    <property type="molecule type" value="Genomic_DNA"/>
</dbReference>
<dbReference type="AlphaFoldDB" id="A0A329SBT7"/>
<protein>
    <submittedName>
        <fullName evidence="3">Uncharacterized protein</fullName>
    </submittedName>
</protein>
<dbReference type="PANTHER" id="PTHR22677:SF4">
    <property type="entry name" value="USHER SYNDROME TYPE-1G PROTEIN-LIKE PROTEIN"/>
    <property type="match status" value="1"/>
</dbReference>
<evidence type="ECO:0000256" key="1">
    <source>
        <dbReference type="PROSITE-ProRule" id="PRU00023"/>
    </source>
</evidence>
<dbReference type="Gene3D" id="1.25.40.20">
    <property type="entry name" value="Ankyrin repeat-containing domain"/>
    <property type="match status" value="1"/>
</dbReference>
<dbReference type="VEuPathDB" id="FungiDB:PC110_g9589"/>
<feature type="repeat" description="ANK" evidence="1">
    <location>
        <begin position="25"/>
        <end position="57"/>
    </location>
</feature>
<dbReference type="PROSITE" id="PS50088">
    <property type="entry name" value="ANK_REPEAT"/>
    <property type="match status" value="1"/>
</dbReference>
<dbReference type="SUPFAM" id="SSF48403">
    <property type="entry name" value="Ankyrin repeat"/>
    <property type="match status" value="1"/>
</dbReference>